<comment type="catalytic activity">
    <reaction evidence="1">
        <text>Hydrolysis of an N(4)-(acetyl-beta-D-glucosaminyl)asparagine residue in which the glucosamine residue may be further glycosylated, to yield a (substituted) N-acetyl-beta-D-glucosaminylamine and a peptide containing an aspartate residue.</text>
        <dbReference type="EC" id="3.5.1.52"/>
    </reaction>
</comment>
<reference evidence="16" key="1">
    <citation type="journal article" date="2019" name="bioRxiv">
        <title>The Genome of the Zebra Mussel, Dreissena polymorpha: A Resource for Invasive Species Research.</title>
        <authorList>
            <person name="McCartney M.A."/>
            <person name="Auch B."/>
            <person name="Kono T."/>
            <person name="Mallez S."/>
            <person name="Zhang Y."/>
            <person name="Obille A."/>
            <person name="Becker A."/>
            <person name="Abrahante J.E."/>
            <person name="Garbe J."/>
            <person name="Badalamenti J.P."/>
            <person name="Herman A."/>
            <person name="Mangelson H."/>
            <person name="Liachko I."/>
            <person name="Sullivan S."/>
            <person name="Sone E.D."/>
            <person name="Koren S."/>
            <person name="Silverstein K.A.T."/>
            <person name="Beckman K.B."/>
            <person name="Gohl D.M."/>
        </authorList>
    </citation>
    <scope>NUCLEOTIDE SEQUENCE</scope>
    <source>
        <strain evidence="16">Duluth1</strain>
        <tissue evidence="16">Whole animal</tissue>
    </source>
</reference>
<dbReference type="InterPro" id="IPR006588">
    <property type="entry name" value="Peptide_N_glycanase_PAW_dom"/>
</dbReference>
<evidence type="ECO:0000256" key="11">
    <source>
        <dbReference type="ARBA" id="ARBA00024870"/>
    </source>
</evidence>
<keyword evidence="9" id="KW-0378">Hydrolase</keyword>
<evidence type="ECO:0000256" key="1">
    <source>
        <dbReference type="ARBA" id="ARBA00001650"/>
    </source>
</evidence>
<dbReference type="SMART" id="SM00460">
    <property type="entry name" value="TGc"/>
    <property type="match status" value="1"/>
</dbReference>
<evidence type="ECO:0000256" key="4">
    <source>
        <dbReference type="ARBA" id="ARBA00009390"/>
    </source>
</evidence>
<evidence type="ECO:0000256" key="9">
    <source>
        <dbReference type="ARBA" id="ARBA00022801"/>
    </source>
</evidence>
<dbReference type="Gene3D" id="2.20.25.10">
    <property type="match status" value="1"/>
</dbReference>
<comment type="subcellular location">
    <subcellularLocation>
        <location evidence="3">Cytoplasm</location>
    </subcellularLocation>
</comment>
<dbReference type="AlphaFoldDB" id="A0A9D4QRS1"/>
<dbReference type="SMART" id="SM00613">
    <property type="entry name" value="PAW"/>
    <property type="match status" value="1"/>
</dbReference>
<dbReference type="InterPro" id="IPR050883">
    <property type="entry name" value="PNGase"/>
</dbReference>
<dbReference type="GO" id="GO:0046872">
    <property type="term" value="F:metal ion binding"/>
    <property type="evidence" value="ECO:0007669"/>
    <property type="project" value="UniProtKB-KW"/>
</dbReference>
<feature type="compositionally biased region" description="Low complexity" evidence="14">
    <location>
        <begin position="114"/>
        <end position="123"/>
    </location>
</feature>
<evidence type="ECO:0000256" key="8">
    <source>
        <dbReference type="ARBA" id="ARBA00022723"/>
    </source>
</evidence>
<comment type="caution">
    <text evidence="16">The sequence shown here is derived from an EMBL/GenBank/DDBJ whole genome shotgun (WGS) entry which is preliminary data.</text>
</comment>
<comment type="similarity">
    <text evidence="4 13">Belongs to the transglutaminase-like superfamily. PNGase family.</text>
</comment>
<dbReference type="Pfam" id="PF04721">
    <property type="entry name" value="PAW"/>
    <property type="match status" value="1"/>
</dbReference>
<keyword evidence="17" id="KW-1185">Reference proteome</keyword>
<evidence type="ECO:0000313" key="17">
    <source>
        <dbReference type="Proteomes" id="UP000828390"/>
    </source>
</evidence>
<name>A0A9D4QRS1_DREPO</name>
<dbReference type="PANTHER" id="PTHR12143">
    <property type="entry name" value="PEPTIDE N-GLYCANASE PNGASE -RELATED"/>
    <property type="match status" value="1"/>
</dbReference>
<organism evidence="16 17">
    <name type="scientific">Dreissena polymorpha</name>
    <name type="common">Zebra mussel</name>
    <name type="synonym">Mytilus polymorpha</name>
    <dbReference type="NCBI Taxonomy" id="45954"/>
    <lineage>
        <taxon>Eukaryota</taxon>
        <taxon>Metazoa</taxon>
        <taxon>Spiralia</taxon>
        <taxon>Lophotrochozoa</taxon>
        <taxon>Mollusca</taxon>
        <taxon>Bivalvia</taxon>
        <taxon>Autobranchia</taxon>
        <taxon>Heteroconchia</taxon>
        <taxon>Euheterodonta</taxon>
        <taxon>Imparidentia</taxon>
        <taxon>Neoheterodontei</taxon>
        <taxon>Myida</taxon>
        <taxon>Dreissenoidea</taxon>
        <taxon>Dreissenidae</taxon>
        <taxon>Dreissena</taxon>
    </lineage>
</organism>
<dbReference type="SUPFAM" id="SSF54001">
    <property type="entry name" value="Cysteine proteinases"/>
    <property type="match status" value="1"/>
</dbReference>
<dbReference type="Pfam" id="PF01841">
    <property type="entry name" value="Transglut_core"/>
    <property type="match status" value="1"/>
</dbReference>
<proteinExistence type="inferred from homology"/>
<gene>
    <name evidence="16" type="ORF">DPMN_113689</name>
</gene>
<dbReference type="InterPro" id="IPR038765">
    <property type="entry name" value="Papain-like_cys_pep_sf"/>
</dbReference>
<dbReference type="InterPro" id="IPR002931">
    <property type="entry name" value="Transglutaminase-like"/>
</dbReference>
<dbReference type="Proteomes" id="UP000828390">
    <property type="component" value="Unassembled WGS sequence"/>
</dbReference>
<evidence type="ECO:0000256" key="13">
    <source>
        <dbReference type="PROSITE-ProRule" id="PRU00731"/>
    </source>
</evidence>
<dbReference type="PROSITE" id="PS51398">
    <property type="entry name" value="PAW"/>
    <property type="match status" value="1"/>
</dbReference>
<keyword evidence="7" id="KW-0963">Cytoplasm</keyword>
<dbReference type="Gene3D" id="2.60.120.1020">
    <property type="entry name" value="Peptide N glycanase, PAW domain"/>
    <property type="match status" value="1"/>
</dbReference>
<evidence type="ECO:0000313" key="16">
    <source>
        <dbReference type="EMBL" id="KAH3840242.1"/>
    </source>
</evidence>
<evidence type="ECO:0000256" key="14">
    <source>
        <dbReference type="SAM" id="MobiDB-lite"/>
    </source>
</evidence>
<evidence type="ECO:0000256" key="12">
    <source>
        <dbReference type="ARBA" id="ARBA00032901"/>
    </source>
</evidence>
<dbReference type="PANTHER" id="PTHR12143:SF19">
    <property type="entry name" value="PEPTIDE-N(4)-(N-ACETYL-BETA-GLUCOSAMINYL)ASPARAGINE AMIDASE"/>
    <property type="match status" value="1"/>
</dbReference>
<feature type="compositionally biased region" description="Polar residues" evidence="14">
    <location>
        <begin position="92"/>
        <end position="103"/>
    </location>
</feature>
<evidence type="ECO:0000259" key="15">
    <source>
        <dbReference type="PROSITE" id="PS51398"/>
    </source>
</evidence>
<dbReference type="InterPro" id="IPR008979">
    <property type="entry name" value="Galactose-bd-like_sf"/>
</dbReference>
<dbReference type="EMBL" id="JAIWYP010000004">
    <property type="protein sequence ID" value="KAH3840242.1"/>
    <property type="molecule type" value="Genomic_DNA"/>
</dbReference>
<keyword evidence="10" id="KW-0862">Zinc</keyword>
<dbReference type="FunFam" id="2.60.120.1020:FF:000001">
    <property type="entry name" value="Peptide-N(4)-(N-acetyl-beta-glucosaminyl)asparagine amidase"/>
    <property type="match status" value="1"/>
</dbReference>
<evidence type="ECO:0000256" key="3">
    <source>
        <dbReference type="ARBA" id="ARBA00004496"/>
    </source>
</evidence>
<dbReference type="EC" id="3.5.1.52" evidence="5"/>
<feature type="region of interest" description="Disordered" evidence="14">
    <location>
        <begin position="88"/>
        <end position="123"/>
    </location>
</feature>
<dbReference type="GO" id="GO:0005829">
    <property type="term" value="C:cytosol"/>
    <property type="evidence" value="ECO:0007669"/>
    <property type="project" value="TreeGrafter"/>
</dbReference>
<dbReference type="SUPFAM" id="SSF49785">
    <property type="entry name" value="Galactose-binding domain-like"/>
    <property type="match status" value="1"/>
</dbReference>
<protein>
    <recommendedName>
        <fullName evidence="6">Peptide-N(4)-(N-acetyl-beta-glucosaminyl)asparagine amidase</fullName>
        <ecNumber evidence="5">3.5.1.52</ecNumber>
    </recommendedName>
    <alternativeName>
        <fullName evidence="12">Peptide:N-glycanase</fullName>
    </alternativeName>
</protein>
<reference evidence="16" key="2">
    <citation type="submission" date="2020-11" db="EMBL/GenBank/DDBJ databases">
        <authorList>
            <person name="McCartney M.A."/>
            <person name="Auch B."/>
            <person name="Kono T."/>
            <person name="Mallez S."/>
            <person name="Becker A."/>
            <person name="Gohl D.M."/>
            <person name="Silverstein K.A.T."/>
            <person name="Koren S."/>
            <person name="Bechman K.B."/>
            <person name="Herman A."/>
            <person name="Abrahante J.E."/>
            <person name="Garbe J."/>
        </authorList>
    </citation>
    <scope>NUCLEOTIDE SEQUENCE</scope>
    <source>
        <strain evidence="16">Duluth1</strain>
        <tissue evidence="16">Whole animal</tissue>
    </source>
</reference>
<keyword evidence="8" id="KW-0479">Metal-binding</keyword>
<dbReference type="Gene3D" id="3.10.620.30">
    <property type="match status" value="1"/>
</dbReference>
<evidence type="ECO:0000256" key="10">
    <source>
        <dbReference type="ARBA" id="ARBA00022833"/>
    </source>
</evidence>
<comment type="function">
    <text evidence="11">Specifically deglycosylates the denatured form of N-linked glycoproteins in the cytoplasm and assists their proteasome-mediated degradation. Cleaves the beta-aspartyl-glucosamine (GlcNAc) of the glycan and the amide side chain of Asn, converting Asn to Asp. Prefers proteins containing high-mannose over those bearing complex type oligosaccharides. Can recognize misfolded proteins in the endoplasmic reticulum that are exported to the cytosol to be destroyed and deglycosylate them, while it has no activity toward native proteins. Deglycosylation is a prerequisite for subsequent proteasome-mediated degradation of some, but not all, misfolded glycoproteins.</text>
</comment>
<dbReference type="GO" id="GO:0005634">
    <property type="term" value="C:nucleus"/>
    <property type="evidence" value="ECO:0007669"/>
    <property type="project" value="TreeGrafter"/>
</dbReference>
<feature type="domain" description="PAW" evidence="15">
    <location>
        <begin position="430"/>
        <end position="635"/>
    </location>
</feature>
<dbReference type="GO" id="GO:0006516">
    <property type="term" value="P:glycoprotein catabolic process"/>
    <property type="evidence" value="ECO:0007669"/>
    <property type="project" value="InterPro"/>
</dbReference>
<dbReference type="GO" id="GO:0000224">
    <property type="term" value="F:peptide-N4-(N-acetyl-beta-glucosaminyl)asparagine amidase activity"/>
    <property type="evidence" value="ECO:0007669"/>
    <property type="project" value="UniProtKB-EC"/>
</dbReference>
<evidence type="ECO:0000256" key="5">
    <source>
        <dbReference type="ARBA" id="ARBA00012158"/>
    </source>
</evidence>
<evidence type="ECO:0000256" key="6">
    <source>
        <dbReference type="ARBA" id="ARBA00018546"/>
    </source>
</evidence>
<comment type="cofactor">
    <cofactor evidence="2">
        <name>Zn(2+)</name>
        <dbReference type="ChEBI" id="CHEBI:29105"/>
    </cofactor>
</comment>
<evidence type="ECO:0000256" key="2">
    <source>
        <dbReference type="ARBA" id="ARBA00001947"/>
    </source>
</evidence>
<evidence type="ECO:0000256" key="7">
    <source>
        <dbReference type="ARBA" id="ARBA00022490"/>
    </source>
</evidence>
<accession>A0A9D4QRS1</accession>
<sequence>MLTPRILKLHRQFLKLRSSRINKAALNFPKLLYWPPGALRTFLDVLRPAGIYTELLRGHCDGEYLSLPQSAALSPLATMKTQLETERAVVQKSASGPSMNPIVSSDGVPLGPTSAQQQGAAAAEGSQSVSRSLNFNQSEIAFYQKLESGIQRVQTYEDQRLQLKALQTMPVRQLQEEAAETLTQLKEVDDTKSGDNGKSLDIKDCLVLALLKWFKNSFFRWMDAPSCRQCGGKTSFHGNDAPTPEDLRFEGNRVEKYRCDVCGEFTRFVRYNDPGKLLETREGRCGEWANCFTLCCRALGFEARYVLDWTDHVWTEVYSDSQERWVHCDPCENACDKPLLYELGWGKKLTYVIAFSIDDVEDVTWRYSANFEETLKRRTECRESWLVNTLYNLDKQKWSAMPEAKQNVRLKRKIAELVELITPKKADGQNLSGRTTGSMAWRLARGEIGGGADSPPQQYIFNPTPEEITQQRFHVSYSCAKNEYTRNSDLMKKTKGFQTLVHEFSNIFRKEEHDWKMVYLARTEKTDKGEISWKFDFKESGLVIDSAELRLDTATYHTGRVIWTVCNEDTCFLLTGGPSLQNVLALVGVSSFTLTATLTGGEGDIAWQHTQLFRQSLDDAACPFEVKLKLSAKKPSN</sequence>
<dbReference type="InterPro" id="IPR038680">
    <property type="entry name" value="PAW_sf"/>
</dbReference>